<dbReference type="AlphaFoldDB" id="A0A8H7KET6"/>
<name>A0A8H7KET6_BIOOC</name>
<accession>A0A8H7KET6</accession>
<evidence type="ECO:0000313" key="1">
    <source>
        <dbReference type="EMBL" id="KAF9749233.1"/>
    </source>
</evidence>
<gene>
    <name evidence="1" type="ORF">IM811_017028</name>
</gene>
<organism evidence="1 2">
    <name type="scientific">Bionectria ochroleuca</name>
    <name type="common">Gliocladium roseum</name>
    <dbReference type="NCBI Taxonomy" id="29856"/>
    <lineage>
        <taxon>Eukaryota</taxon>
        <taxon>Fungi</taxon>
        <taxon>Dikarya</taxon>
        <taxon>Ascomycota</taxon>
        <taxon>Pezizomycotina</taxon>
        <taxon>Sordariomycetes</taxon>
        <taxon>Hypocreomycetidae</taxon>
        <taxon>Hypocreales</taxon>
        <taxon>Bionectriaceae</taxon>
        <taxon>Clonostachys</taxon>
    </lineage>
</organism>
<proteinExistence type="predicted"/>
<reference evidence="1" key="1">
    <citation type="submission" date="2020-10" db="EMBL/GenBank/DDBJ databases">
        <title>High-Quality Genome Resource of Clonostachys rosea strain S41 by Oxford Nanopore Long-Read Sequencing.</title>
        <authorList>
            <person name="Wang H."/>
        </authorList>
    </citation>
    <scope>NUCLEOTIDE SEQUENCE</scope>
    <source>
        <strain evidence="1">S41</strain>
    </source>
</reference>
<dbReference type="Pfam" id="PF26639">
    <property type="entry name" value="Het-6_barrel"/>
    <property type="match status" value="1"/>
</dbReference>
<dbReference type="Proteomes" id="UP000616885">
    <property type="component" value="Unassembled WGS sequence"/>
</dbReference>
<evidence type="ECO:0000313" key="2">
    <source>
        <dbReference type="Proteomes" id="UP000616885"/>
    </source>
</evidence>
<protein>
    <submittedName>
        <fullName evidence="1">Uncharacterized protein</fullName>
    </submittedName>
</protein>
<comment type="caution">
    <text evidence="1">The sequence shown here is derived from an EMBL/GenBank/DDBJ whole genome shotgun (WGS) entry which is preliminary data.</text>
</comment>
<dbReference type="EMBL" id="JADCTT010000008">
    <property type="protein sequence ID" value="KAF9749233.1"/>
    <property type="molecule type" value="Genomic_DNA"/>
</dbReference>
<sequence length="145" mass="16132">MRMQVPLGSRWLWAISGNEPNPDVTQQMSVLTIAMWTFMAGRKVFRTRRGLIGISAEGTKIGDEVWDIVGGQVPFVLRSKKTKIRENLGIARTARLQVVGEAYVHGVMMGELWKGAREEETTTRSSTNSDALHGGALDFEDLELI</sequence>